<dbReference type="GO" id="GO:0005829">
    <property type="term" value="C:cytosol"/>
    <property type="evidence" value="ECO:0007669"/>
    <property type="project" value="TreeGrafter"/>
</dbReference>
<keyword evidence="5 6" id="KW-0720">Serine protease</keyword>
<evidence type="ECO:0000259" key="9">
    <source>
        <dbReference type="Pfam" id="PF02897"/>
    </source>
</evidence>
<dbReference type="GO" id="GO:0006508">
    <property type="term" value="P:proteolysis"/>
    <property type="evidence" value="ECO:0007669"/>
    <property type="project" value="UniProtKB-KW"/>
</dbReference>
<dbReference type="GO" id="GO:0004252">
    <property type="term" value="F:serine-type endopeptidase activity"/>
    <property type="evidence" value="ECO:0007669"/>
    <property type="project" value="UniProtKB-UniRule"/>
</dbReference>
<dbReference type="InterPro" id="IPR001375">
    <property type="entry name" value="Peptidase_S9_cat"/>
</dbReference>
<feature type="domain" description="Peptidase S9 prolyl oligopeptidase catalytic" evidence="8">
    <location>
        <begin position="535"/>
        <end position="772"/>
    </location>
</feature>
<organism evidence="10 11">
    <name type="scientific">Miscanthus lutarioriparius</name>
    <dbReference type="NCBI Taxonomy" id="422564"/>
    <lineage>
        <taxon>Eukaryota</taxon>
        <taxon>Viridiplantae</taxon>
        <taxon>Streptophyta</taxon>
        <taxon>Embryophyta</taxon>
        <taxon>Tracheophyta</taxon>
        <taxon>Spermatophyta</taxon>
        <taxon>Magnoliopsida</taxon>
        <taxon>Liliopsida</taxon>
        <taxon>Poales</taxon>
        <taxon>Poaceae</taxon>
        <taxon>PACMAD clade</taxon>
        <taxon>Panicoideae</taxon>
        <taxon>Andropogonodae</taxon>
        <taxon>Andropogoneae</taxon>
        <taxon>Saccharinae</taxon>
        <taxon>Miscanthus</taxon>
    </lineage>
</organism>
<evidence type="ECO:0000256" key="5">
    <source>
        <dbReference type="ARBA" id="ARBA00022825"/>
    </source>
</evidence>
<dbReference type="PRINTS" id="PR00862">
    <property type="entry name" value="PROLIGOPTASE"/>
</dbReference>
<feature type="region of interest" description="Disordered" evidence="7">
    <location>
        <begin position="1"/>
        <end position="20"/>
    </location>
</feature>
<protein>
    <recommendedName>
        <fullName evidence="6">Prolyl endopeptidase</fullName>
        <ecNumber evidence="6">3.4.21.-</ecNumber>
    </recommendedName>
</protein>
<name>A0A811QUX1_9POAL</name>
<dbReference type="GO" id="GO:0070012">
    <property type="term" value="F:oligopeptidase activity"/>
    <property type="evidence" value="ECO:0007669"/>
    <property type="project" value="TreeGrafter"/>
</dbReference>
<evidence type="ECO:0000259" key="8">
    <source>
        <dbReference type="Pfam" id="PF00326"/>
    </source>
</evidence>
<evidence type="ECO:0000256" key="7">
    <source>
        <dbReference type="SAM" id="MobiDB-lite"/>
    </source>
</evidence>
<feature type="compositionally biased region" description="Basic residues" evidence="7">
    <location>
        <begin position="101"/>
        <end position="110"/>
    </location>
</feature>
<dbReference type="Pfam" id="PF00326">
    <property type="entry name" value="Peptidase_S9"/>
    <property type="match status" value="1"/>
</dbReference>
<dbReference type="FunFam" id="2.130.10.120:FF:000001">
    <property type="entry name" value="Prolyl endopeptidase"/>
    <property type="match status" value="1"/>
</dbReference>
<dbReference type="FunFam" id="3.40.50.1820:FF:000005">
    <property type="entry name" value="Prolyl endopeptidase"/>
    <property type="match status" value="1"/>
</dbReference>
<comment type="catalytic activity">
    <reaction evidence="1">
        <text>Hydrolysis of Pro-|-Xaa &gt;&gt; Ala-|-Xaa in oligopeptides.</text>
        <dbReference type="EC" id="3.4.21.26"/>
    </reaction>
</comment>
<keyword evidence="4 6" id="KW-0378">Hydrolase</keyword>
<evidence type="ECO:0000313" key="11">
    <source>
        <dbReference type="Proteomes" id="UP000604825"/>
    </source>
</evidence>
<keyword evidence="11" id="KW-1185">Reference proteome</keyword>
<dbReference type="PANTHER" id="PTHR42881:SF1">
    <property type="entry name" value="PROLYL ENDOPEPTIDASE"/>
    <property type="match status" value="1"/>
</dbReference>
<evidence type="ECO:0000313" key="10">
    <source>
        <dbReference type="EMBL" id="CAD6259997.1"/>
    </source>
</evidence>
<proteinExistence type="inferred from homology"/>
<feature type="domain" description="Peptidase S9A N-terminal" evidence="9">
    <location>
        <begin position="121"/>
        <end position="462"/>
    </location>
</feature>
<dbReference type="Pfam" id="PF02897">
    <property type="entry name" value="Peptidase_S9_N"/>
    <property type="match status" value="1"/>
</dbReference>
<dbReference type="EC" id="3.4.21.-" evidence="6"/>
<dbReference type="InterPro" id="IPR029058">
    <property type="entry name" value="AB_hydrolase_fold"/>
</dbReference>
<gene>
    <name evidence="10" type="ORF">NCGR_LOCUS43433</name>
</gene>
<dbReference type="SUPFAM" id="SSF50993">
    <property type="entry name" value="Peptidase/esterase 'gauge' domain"/>
    <property type="match status" value="1"/>
</dbReference>
<comment type="similarity">
    <text evidence="2 6">Belongs to the peptidase S9A family.</text>
</comment>
<evidence type="ECO:0000256" key="2">
    <source>
        <dbReference type="ARBA" id="ARBA00005228"/>
    </source>
</evidence>
<dbReference type="OrthoDB" id="248387at2759"/>
<evidence type="ECO:0000256" key="6">
    <source>
        <dbReference type="RuleBase" id="RU368024"/>
    </source>
</evidence>
<dbReference type="InterPro" id="IPR002471">
    <property type="entry name" value="Pept_S9_AS"/>
</dbReference>
<dbReference type="Gene3D" id="3.40.50.1820">
    <property type="entry name" value="alpha/beta hydrolase"/>
    <property type="match status" value="2"/>
</dbReference>
<dbReference type="InterPro" id="IPR023302">
    <property type="entry name" value="Pept_S9A_N"/>
</dbReference>
<keyword evidence="3 6" id="KW-0645">Protease</keyword>
<dbReference type="AlphaFoldDB" id="A0A811QUX1"/>
<comment type="caution">
    <text evidence="10">The sequence shown here is derived from an EMBL/GenBank/DDBJ whole genome shotgun (WGS) entry which is preliminary data.</text>
</comment>
<dbReference type="SUPFAM" id="SSF53474">
    <property type="entry name" value="alpha/beta-Hydrolases"/>
    <property type="match status" value="1"/>
</dbReference>
<accession>A0A811QUX1</accession>
<evidence type="ECO:0000256" key="1">
    <source>
        <dbReference type="ARBA" id="ARBA00001070"/>
    </source>
</evidence>
<dbReference type="Gene3D" id="2.130.10.120">
    <property type="entry name" value="Prolyl oligopeptidase, N-terminal domain"/>
    <property type="match status" value="1"/>
</dbReference>
<evidence type="ECO:0000256" key="4">
    <source>
        <dbReference type="ARBA" id="ARBA00022801"/>
    </source>
</evidence>
<evidence type="ECO:0000256" key="3">
    <source>
        <dbReference type="ARBA" id="ARBA00022670"/>
    </source>
</evidence>
<dbReference type="EMBL" id="CAJGYO010000011">
    <property type="protein sequence ID" value="CAD6259997.1"/>
    <property type="molecule type" value="Genomic_DNA"/>
</dbReference>
<feature type="region of interest" description="Disordered" evidence="7">
    <location>
        <begin position="94"/>
        <end position="119"/>
    </location>
</feature>
<dbReference type="PROSITE" id="PS00708">
    <property type="entry name" value="PRO_ENDOPEP_SER"/>
    <property type="match status" value="1"/>
</dbReference>
<dbReference type="Proteomes" id="UP000604825">
    <property type="component" value="Unassembled WGS sequence"/>
</dbReference>
<reference evidence="10" key="1">
    <citation type="submission" date="2020-10" db="EMBL/GenBank/DDBJ databases">
        <authorList>
            <person name="Han B."/>
            <person name="Lu T."/>
            <person name="Zhao Q."/>
            <person name="Huang X."/>
            <person name="Zhao Y."/>
        </authorList>
    </citation>
    <scope>NUCLEOTIDE SEQUENCE</scope>
</reference>
<dbReference type="PANTHER" id="PTHR42881">
    <property type="entry name" value="PROLYL ENDOPEPTIDASE"/>
    <property type="match status" value="1"/>
</dbReference>
<sequence length="777" mass="86023">MGSLATADEPSLPPLKYPQARRDDDIVDDYHGVLVPDPYRWHLSSSSSVSSPHKWLGHLPKIGEKEDQIGGRFPSMGWEAEDGGAGFEGGEGVRGRAGGRGQRRAVHLRPPRAPARSAHRAGALFDHPRFRAPFKRRGSYFYFHIPGLRPHSALYVQRGLGGEPDVLLDPNTFNEDGTVSLGMVGVSDDGEHLAYGTSASGSDWVTIRVMRVRDKEHLPDTLSWVKFSRIAWTRDGRGFFYSRFPAPREGGGAMDSGIKTDVNLNHEVYYHFLGTEQSQDVLCWRDPDHPKYIYVPEVTEDGKYVILSVSETSEPVNKLYYCDLSALAHGLGGTKSTHGNGMLPFVKLVDRFEAYYGLIANNGTEFTFLTNKNAPRYKLARVDVDDEPESWTDVVPEHEKAVLESACAVHGHKLLVNYLSDVKYVLQMRSLVTGELLHDIPIDIGTVNGISGRRSDSEVFIECDVSAEIPEMDVYREISVPGFDRNEFEAKQVFYPSKDGTKIPMFIVSKKGMDLDGSHPALLFGYGGFAMSMTPQFSVTRVVLMRNLGFVTCVANIRGGGEYGEDWHRAGSLANKQNCFDDFIAAGEFLVSAGYTSPARLCIEGGSNGGLMVAACMNQRPDLFGCALAHVGVMDMLRFHKFTIGRAWTCDFGCSENEEEFHWLIKYSPLHNVRRREKEKWAAAAASGALGGQYPPTMLLTADHDDRVVPSHTLKFLATMQHVLRAGAEGSPQTNPIIARIERNSSHCCGRSTQKIIDEAADRYAFAAKVMGVPWID</sequence>
<dbReference type="InterPro" id="IPR002470">
    <property type="entry name" value="Peptidase_S9A"/>
</dbReference>
<dbReference type="InterPro" id="IPR051167">
    <property type="entry name" value="Prolyl_oligopep/macrocyclase"/>
</dbReference>